<keyword evidence="2 6" id="KW-0378">Hydrolase</keyword>
<dbReference type="GO" id="GO:0016787">
    <property type="term" value="F:hydrolase activity"/>
    <property type="evidence" value="ECO:0007669"/>
    <property type="project" value="UniProtKB-KW"/>
</dbReference>
<name>A0ABW1ISJ8_9BACL</name>
<dbReference type="Proteomes" id="UP001596250">
    <property type="component" value="Unassembled WGS sequence"/>
</dbReference>
<dbReference type="InterPro" id="IPR011330">
    <property type="entry name" value="Glyco_hydro/deAcase_b/a-brl"/>
</dbReference>
<sequence length="293" mass="32956">MKKWMFAAVITMSLAWLAACGNGTNEPTSTEPKQEPNQSEQSQEAVTPDASEAENAADSVHEPAQSAESEVEDSGVTMQYYINEIFDVKPVSEEINEKVVLLTFDDGPKDEQMVGQMLDILDRHDAKAIFFVNGYRVEQNPELLELIYSRGHEVGNHSWDHIVLSKESSEVIDQQIDDVQTLVKDIIGKAPRFFRAPNGSRNDHVTKKVQEEQMIYMNWSNGSLDWDASSQTPEAVIQNVMDQLRPGSNILMHELPWTVEALDPLLTRLEEEGYGFVDPSTIQAMPENETKSK</sequence>
<dbReference type="EC" id="3.-.-.-" evidence="6"/>
<feature type="chain" id="PRO_5046360630" evidence="4">
    <location>
        <begin position="19"/>
        <end position="293"/>
    </location>
</feature>
<dbReference type="PROSITE" id="PS51677">
    <property type="entry name" value="NODB"/>
    <property type="match status" value="1"/>
</dbReference>
<dbReference type="PANTHER" id="PTHR10587">
    <property type="entry name" value="GLYCOSYL TRANSFERASE-RELATED"/>
    <property type="match status" value="1"/>
</dbReference>
<dbReference type="EMBL" id="JBHSQV010000175">
    <property type="protein sequence ID" value="MFC5988080.1"/>
    <property type="molecule type" value="Genomic_DNA"/>
</dbReference>
<feature type="signal peptide" evidence="4">
    <location>
        <begin position="1"/>
        <end position="18"/>
    </location>
</feature>
<proteinExistence type="predicted"/>
<keyword evidence="1" id="KW-0479">Metal-binding</keyword>
<comment type="caution">
    <text evidence="6">The sequence shown here is derived from an EMBL/GenBank/DDBJ whole genome shotgun (WGS) entry which is preliminary data.</text>
</comment>
<protein>
    <submittedName>
        <fullName evidence="6">Polysaccharide deacetylase family protein</fullName>
        <ecNumber evidence="6">3.-.-.-</ecNumber>
    </submittedName>
</protein>
<organism evidence="6 7">
    <name type="scientific">Marinicrinis lubricantis</name>
    <dbReference type="NCBI Taxonomy" id="2086470"/>
    <lineage>
        <taxon>Bacteria</taxon>
        <taxon>Bacillati</taxon>
        <taxon>Bacillota</taxon>
        <taxon>Bacilli</taxon>
        <taxon>Bacillales</taxon>
        <taxon>Paenibacillaceae</taxon>
    </lineage>
</organism>
<evidence type="ECO:0000256" key="2">
    <source>
        <dbReference type="ARBA" id="ARBA00022801"/>
    </source>
</evidence>
<dbReference type="RefSeq" id="WP_379895520.1">
    <property type="nucleotide sequence ID" value="NZ_CBCSCT010000024.1"/>
</dbReference>
<evidence type="ECO:0000256" key="3">
    <source>
        <dbReference type="SAM" id="MobiDB-lite"/>
    </source>
</evidence>
<feature type="compositionally biased region" description="Polar residues" evidence="3">
    <location>
        <begin position="22"/>
        <end position="45"/>
    </location>
</feature>
<evidence type="ECO:0000313" key="7">
    <source>
        <dbReference type="Proteomes" id="UP001596250"/>
    </source>
</evidence>
<dbReference type="InterPro" id="IPR050248">
    <property type="entry name" value="Polysacc_deacetylase_ArnD"/>
</dbReference>
<evidence type="ECO:0000313" key="6">
    <source>
        <dbReference type="EMBL" id="MFC5988080.1"/>
    </source>
</evidence>
<dbReference type="PROSITE" id="PS51257">
    <property type="entry name" value="PROKAR_LIPOPROTEIN"/>
    <property type="match status" value="1"/>
</dbReference>
<evidence type="ECO:0000256" key="1">
    <source>
        <dbReference type="ARBA" id="ARBA00022723"/>
    </source>
</evidence>
<dbReference type="Gene3D" id="3.20.20.370">
    <property type="entry name" value="Glycoside hydrolase/deacetylase"/>
    <property type="match status" value="1"/>
</dbReference>
<dbReference type="SUPFAM" id="SSF88713">
    <property type="entry name" value="Glycoside hydrolase/deacetylase"/>
    <property type="match status" value="1"/>
</dbReference>
<evidence type="ECO:0000259" key="5">
    <source>
        <dbReference type="PROSITE" id="PS51677"/>
    </source>
</evidence>
<dbReference type="InterPro" id="IPR002509">
    <property type="entry name" value="NODB_dom"/>
</dbReference>
<reference evidence="7" key="1">
    <citation type="journal article" date="2019" name="Int. J. Syst. Evol. Microbiol.">
        <title>The Global Catalogue of Microorganisms (GCM) 10K type strain sequencing project: providing services to taxonomists for standard genome sequencing and annotation.</title>
        <authorList>
            <consortium name="The Broad Institute Genomics Platform"/>
            <consortium name="The Broad Institute Genome Sequencing Center for Infectious Disease"/>
            <person name="Wu L."/>
            <person name="Ma J."/>
        </authorList>
    </citation>
    <scope>NUCLEOTIDE SEQUENCE [LARGE SCALE GENOMIC DNA]</scope>
    <source>
        <strain evidence="7">CCM 8749</strain>
    </source>
</reference>
<feature type="domain" description="NodB homology" evidence="5">
    <location>
        <begin position="98"/>
        <end position="277"/>
    </location>
</feature>
<accession>A0ABW1ISJ8</accession>
<keyword evidence="4" id="KW-0732">Signal</keyword>
<evidence type="ECO:0000256" key="4">
    <source>
        <dbReference type="SAM" id="SignalP"/>
    </source>
</evidence>
<gene>
    <name evidence="6" type="ORF">ACFPXP_16890</name>
</gene>
<dbReference type="PANTHER" id="PTHR10587:SF133">
    <property type="entry name" value="CHITIN DEACETYLASE 1-RELATED"/>
    <property type="match status" value="1"/>
</dbReference>
<keyword evidence="7" id="KW-1185">Reference proteome</keyword>
<dbReference type="Pfam" id="PF01522">
    <property type="entry name" value="Polysacc_deac_1"/>
    <property type="match status" value="1"/>
</dbReference>
<dbReference type="CDD" id="cd10917">
    <property type="entry name" value="CE4_NodB_like_6s_7s"/>
    <property type="match status" value="1"/>
</dbReference>
<feature type="region of interest" description="Disordered" evidence="3">
    <location>
        <begin position="21"/>
        <end position="73"/>
    </location>
</feature>